<reference evidence="1" key="1">
    <citation type="submission" date="2020-05" db="EMBL/GenBank/DDBJ databases">
        <title>Mycena genomes resolve the evolution of fungal bioluminescence.</title>
        <authorList>
            <person name="Tsai I.J."/>
        </authorList>
    </citation>
    <scope>NUCLEOTIDE SEQUENCE</scope>
    <source>
        <strain evidence="1">171206Taipei</strain>
    </source>
</reference>
<dbReference type="EMBL" id="JACAZF010000003">
    <property type="protein sequence ID" value="KAF7310271.1"/>
    <property type="molecule type" value="Genomic_DNA"/>
</dbReference>
<dbReference type="GeneID" id="59343352"/>
<protein>
    <submittedName>
        <fullName evidence="1">Uncharacterized protein</fullName>
    </submittedName>
</protein>
<sequence>MHLMGFVRDIAARIGSHVRHYLKSAINNTLAYGIGSKTVEALLKPTSSVPTKNAFIERLGNNFELHQMFVVDFMHEFELGVWKNIFTHLIRLLHVQPMGYELVADLN</sequence>
<keyword evidence="2" id="KW-1185">Reference proteome</keyword>
<comment type="caution">
    <text evidence="1">The sequence shown here is derived from an EMBL/GenBank/DDBJ whole genome shotgun (WGS) entry which is preliminary data.</text>
</comment>
<organism evidence="1 2">
    <name type="scientific">Mycena indigotica</name>
    <dbReference type="NCBI Taxonomy" id="2126181"/>
    <lineage>
        <taxon>Eukaryota</taxon>
        <taxon>Fungi</taxon>
        <taxon>Dikarya</taxon>
        <taxon>Basidiomycota</taxon>
        <taxon>Agaricomycotina</taxon>
        <taxon>Agaricomycetes</taxon>
        <taxon>Agaricomycetidae</taxon>
        <taxon>Agaricales</taxon>
        <taxon>Marasmiineae</taxon>
        <taxon>Mycenaceae</taxon>
        <taxon>Mycena</taxon>
    </lineage>
</organism>
<proteinExistence type="predicted"/>
<dbReference type="OrthoDB" id="3269417at2759"/>
<accession>A0A8H6T4U8</accession>
<evidence type="ECO:0000313" key="1">
    <source>
        <dbReference type="EMBL" id="KAF7310271.1"/>
    </source>
</evidence>
<dbReference type="RefSeq" id="XP_037223721.1">
    <property type="nucleotide sequence ID" value="XM_037360836.1"/>
</dbReference>
<name>A0A8H6T4U8_9AGAR</name>
<evidence type="ECO:0000313" key="2">
    <source>
        <dbReference type="Proteomes" id="UP000636479"/>
    </source>
</evidence>
<gene>
    <name evidence="1" type="ORF">MIND_00401100</name>
</gene>
<dbReference type="Proteomes" id="UP000636479">
    <property type="component" value="Unassembled WGS sequence"/>
</dbReference>
<dbReference type="AlphaFoldDB" id="A0A8H6T4U8"/>